<evidence type="ECO:0000313" key="5">
    <source>
        <dbReference type="EMBL" id="OWJ54870.1"/>
    </source>
</evidence>
<dbReference type="AlphaFoldDB" id="A0A0P0N5M1"/>
<dbReference type="Proteomes" id="UP000196694">
    <property type="component" value="Unassembled WGS sequence"/>
</dbReference>
<dbReference type="KEGG" id="pdl:Pyrde_1916"/>
<dbReference type="EMBL" id="NCQP01000002">
    <property type="protein sequence ID" value="OWJ54870.1"/>
    <property type="molecule type" value="Genomic_DNA"/>
</dbReference>
<dbReference type="Proteomes" id="UP000058613">
    <property type="component" value="Chromosome"/>
</dbReference>
<dbReference type="EMBL" id="CP013011">
    <property type="protein sequence ID" value="ALL01959.1"/>
    <property type="molecule type" value="Genomic_DNA"/>
</dbReference>
<reference evidence="4 6" key="1">
    <citation type="submission" date="2015-10" db="EMBL/GenBank/DDBJ databases">
        <title>Complete genome sequence of hyperthermophilic archaeon Pyrodictium delaneyi Su06.</title>
        <authorList>
            <person name="Jung J.-H."/>
            <person name="Lin J."/>
            <person name="Holden J.F."/>
            <person name="Park C.-S."/>
        </authorList>
    </citation>
    <scope>NUCLEOTIDE SEQUENCE [LARGE SCALE GENOMIC DNA]</scope>
    <source>
        <strain evidence="4 6">Su06</strain>
    </source>
</reference>
<evidence type="ECO:0000256" key="2">
    <source>
        <dbReference type="ARBA" id="ARBA00023239"/>
    </source>
</evidence>
<accession>A0A0P0N5M1</accession>
<dbReference type="GO" id="GO:0016836">
    <property type="term" value="F:hydro-lyase activity"/>
    <property type="evidence" value="ECO:0007669"/>
    <property type="project" value="InterPro"/>
</dbReference>
<name>A0A0P0N5M1_9CREN</name>
<keyword evidence="7" id="KW-1185">Reference proteome</keyword>
<dbReference type="Gene3D" id="3.20.130.10">
    <property type="entry name" value="Fe-S hydro-lyase, tartrate dehydratase beta-type, catalytic domain"/>
    <property type="match status" value="1"/>
</dbReference>
<protein>
    <submittedName>
        <fullName evidence="5">Fumarate hydratase</fullName>
    </submittedName>
    <submittedName>
        <fullName evidence="4">L(+)-tartrate dehydratase, beta subunit</fullName>
    </submittedName>
</protein>
<keyword evidence="2" id="KW-0456">Lyase</keyword>
<organism evidence="4 6">
    <name type="scientific">Pyrodictium delaneyi</name>
    <dbReference type="NCBI Taxonomy" id="1273541"/>
    <lineage>
        <taxon>Archaea</taxon>
        <taxon>Thermoproteota</taxon>
        <taxon>Thermoprotei</taxon>
        <taxon>Desulfurococcales</taxon>
        <taxon>Pyrodictiaceae</taxon>
        <taxon>Pyrodictium</taxon>
    </lineage>
</organism>
<evidence type="ECO:0000313" key="7">
    <source>
        <dbReference type="Proteomes" id="UP000196694"/>
    </source>
</evidence>
<dbReference type="InterPro" id="IPR004647">
    <property type="entry name" value="Fe-S_hydro-lyase_TtdB-typ_cat"/>
</dbReference>
<evidence type="ECO:0000256" key="1">
    <source>
        <dbReference type="ARBA" id="ARBA00008876"/>
    </source>
</evidence>
<evidence type="ECO:0000259" key="3">
    <source>
        <dbReference type="Pfam" id="PF05683"/>
    </source>
</evidence>
<proteinExistence type="inferred from homology"/>
<dbReference type="Pfam" id="PF05683">
    <property type="entry name" value="Fumerase_C"/>
    <property type="match status" value="1"/>
</dbReference>
<evidence type="ECO:0000313" key="6">
    <source>
        <dbReference type="Proteomes" id="UP000058613"/>
    </source>
</evidence>
<dbReference type="STRING" id="1273541.Pyrde_1916"/>
<reference evidence="5 7" key="2">
    <citation type="submission" date="2017-05" db="EMBL/GenBank/DDBJ databases">
        <title>The draft genome of the hyperthermophilic archaeon 'Pyrodictium delaneyi strain Hulk', an iron and nitrate reducer, reveals the capacity for sulfate reduction.</title>
        <authorList>
            <person name="Demey L.M."/>
            <person name="Miller C."/>
            <person name="Manzella M."/>
            <person name="Reguera G."/>
            <person name="Kashefi K."/>
        </authorList>
    </citation>
    <scope>NUCLEOTIDE SEQUENCE [LARGE SCALE GENOMIC DNA]</scope>
    <source>
        <strain evidence="5 7">Hulk</strain>
    </source>
</reference>
<comment type="similarity">
    <text evidence="1">Belongs to the class-I fumarase family.</text>
</comment>
<dbReference type="PATRIC" id="fig|1273541.4.peg.2037"/>
<dbReference type="InterPro" id="IPR036660">
    <property type="entry name" value="Fe-S_hydroAse_TtdB_cat_sf"/>
</dbReference>
<feature type="domain" description="Fe-S hydro-lyase tartrate dehydratase beta-type catalytic" evidence="3">
    <location>
        <begin position="24"/>
        <end position="201"/>
    </location>
</feature>
<gene>
    <name evidence="5" type="ORF">Pdsh_03935</name>
    <name evidence="4" type="ORF">Pyrde_1916</name>
</gene>
<dbReference type="SUPFAM" id="SSF117457">
    <property type="entry name" value="FumA C-terminal domain-like"/>
    <property type="match status" value="1"/>
</dbReference>
<evidence type="ECO:0000313" key="4">
    <source>
        <dbReference type="EMBL" id="ALL01959.1"/>
    </source>
</evidence>
<dbReference type="NCBIfam" id="TIGR00723">
    <property type="entry name" value="ttdB_fumA_fumB"/>
    <property type="match status" value="1"/>
</dbReference>
<sequence length="224" mass="24079">MEDNLGAHLALVGGLVAVSRVYRLSTPLGEDEVRRLRAGDVVYLSGLVFTARDAAHRRIIEVLESGGELPFPTRGLAVYHAGPVARRRDDGGWEILAAGPTTSARMEPVEPDFIRLTGVRMVIGKGGMGRGTAEACRRYGAVYAVFTGGAAVLAARAVERVEAVYWLEELGMAEAVWLLRVRDFGPLTVVIDSTGRNLYDEVMTRVRERLEELLGGAGGGGRGS</sequence>
<dbReference type="PANTHER" id="PTHR43351">
    <property type="entry name" value="L(+)-TARTRATE DEHYDRATASE SUBUNIT BETA"/>
    <property type="match status" value="1"/>
</dbReference>
<dbReference type="PANTHER" id="PTHR43351:SF2">
    <property type="entry name" value="L(+)-TARTRATE DEHYDRATASE SUBUNIT BETA-RELATED"/>
    <property type="match status" value="1"/>
</dbReference>